<dbReference type="NCBIfam" id="TIGR03696">
    <property type="entry name" value="Rhs_assc_core"/>
    <property type="match status" value="1"/>
</dbReference>
<dbReference type="Proteomes" id="UP000807370">
    <property type="component" value="Unassembled WGS sequence"/>
</dbReference>
<dbReference type="PANTHER" id="PTHR32305">
    <property type="match status" value="1"/>
</dbReference>
<dbReference type="PANTHER" id="PTHR32305:SF17">
    <property type="entry name" value="TRNA NUCLEASE WAPA"/>
    <property type="match status" value="1"/>
</dbReference>
<organism evidence="2 3">
    <name type="scientific">Bradyrhizobium agreste</name>
    <dbReference type="NCBI Taxonomy" id="2751811"/>
    <lineage>
        <taxon>Bacteria</taxon>
        <taxon>Pseudomonadati</taxon>
        <taxon>Pseudomonadota</taxon>
        <taxon>Alphaproteobacteria</taxon>
        <taxon>Hyphomicrobiales</taxon>
        <taxon>Nitrobacteraceae</taxon>
        <taxon>Bradyrhizobium</taxon>
    </lineage>
</organism>
<comment type="caution">
    <text evidence="2">The sequence shown here is derived from an EMBL/GenBank/DDBJ whole genome shotgun (WGS) entry which is preliminary data.</text>
</comment>
<feature type="compositionally biased region" description="Low complexity" evidence="1">
    <location>
        <begin position="475"/>
        <end position="485"/>
    </location>
</feature>
<keyword evidence="3" id="KW-1185">Reference proteome</keyword>
<dbReference type="CDD" id="cd20745">
    <property type="entry name" value="FIX_RhsA_AHH_HNH-like"/>
    <property type="match status" value="1"/>
</dbReference>
<accession>A0ABS0Q0V0</accession>
<dbReference type="InterPro" id="IPR006530">
    <property type="entry name" value="YD"/>
</dbReference>
<evidence type="ECO:0000313" key="2">
    <source>
        <dbReference type="EMBL" id="MBH5403073.1"/>
    </source>
</evidence>
<dbReference type="InterPro" id="IPR031325">
    <property type="entry name" value="RHS_repeat"/>
</dbReference>
<proteinExistence type="predicted"/>
<reference evidence="2 3" key="1">
    <citation type="submission" date="2020-07" db="EMBL/GenBank/DDBJ databases">
        <title>Bradyrhizobium diversity isolated from nodules of indigenous legumes of Western Australia.</title>
        <authorList>
            <person name="Klepa M.S."/>
        </authorList>
    </citation>
    <scope>NUCLEOTIDE SEQUENCE [LARGE SCALE GENOMIC DNA]</scope>
    <source>
        <strain evidence="2 3">CNPSo 4010</strain>
    </source>
</reference>
<dbReference type="EMBL" id="JACCHP010000042">
    <property type="protein sequence ID" value="MBH5403073.1"/>
    <property type="molecule type" value="Genomic_DNA"/>
</dbReference>
<feature type="region of interest" description="Disordered" evidence="1">
    <location>
        <begin position="465"/>
        <end position="489"/>
    </location>
</feature>
<dbReference type="Pfam" id="PF05593">
    <property type="entry name" value="RHS_repeat"/>
    <property type="match status" value="2"/>
</dbReference>
<name>A0ABS0Q0V0_9BRAD</name>
<dbReference type="NCBIfam" id="TIGR01643">
    <property type="entry name" value="YD_repeat_2x"/>
    <property type="match status" value="4"/>
</dbReference>
<sequence length="861" mass="90326">SQGNIVSVTDALGKTITYAYDAFGNLTRTTDPSGNVSTATYDPRGAKIVDADPDMGSWSYSYNTLGLPVSQTDAKGQTVNLTYDKLDRVIQRVEPDKTSIWTYDTAAHGIGKLASTAITAGAGTGYSRSVSYDALSRATQVATVIDGATYNMSATYDANGQLSKVGYASGFTARYAYTSLGDVNQLFDDATGQVQWTANAMDAELHLTQQTTGNGLVTTNGFDALTGRLTSIATGSGGAVQNLSITYDKRGNPLSRSDANTNLSETFTYDGLNRLLSSTVNLTPTPLSKTFSYDPIGNLLSKSDVGSYTYPAAGQAQPHAVTSISAGLISTTFTYDLNGNQTSGLGRTIAWTSYNKPASITQGTRTISFVDDTEHQRFKQVTPEGTKLYLSAFGVSAEVSNPGTSSQIWTDYLSVGDAMVGMRTVQAASETIATRYFHSDHLGSIAVITNEAGAVVERLSYDAWGKRRNPDGTDDTTGSITSQSSRGFTGEEQLSVSGLVHLNGRVYDPIVARMTSADPTIPRPLSTQGWNRYSYASNRPVRNVDTSGFYDSDSGRLYVSAAPYGGIGLGYGASGGSGGGFPGYDPFAPYSGGLPGTSCCAAIEAQMNATLAQQAQINANMAAMNAALAANQASINAQIAAMNNSMAAQAAMYIPPMPQAQSTPAATVSQFAPVAQAPITSSLASNALGYLHNALMAASFAPSAIGAAASAVDGLLYLAEGDFTNGGIGLAAAVLGIGADAGLIRLGLKGAQLGTDALRGSAAQGARLAEHLRQAQSYGKGGYKELQNGRVRYYGEMQAARTSGPMAGRRLVREWDPVSGNTRTWNETLDTSGQVRIVRPETGGQKVHYQFDQTGKYVGSW</sequence>
<dbReference type="InterPro" id="IPR022385">
    <property type="entry name" value="Rhs_assc_core"/>
</dbReference>
<dbReference type="InterPro" id="IPR050708">
    <property type="entry name" value="T6SS_VgrG/RHS"/>
</dbReference>
<evidence type="ECO:0008006" key="4">
    <source>
        <dbReference type="Google" id="ProtNLM"/>
    </source>
</evidence>
<dbReference type="Gene3D" id="2.180.10.10">
    <property type="entry name" value="RHS repeat-associated core"/>
    <property type="match status" value="2"/>
</dbReference>
<evidence type="ECO:0000256" key="1">
    <source>
        <dbReference type="SAM" id="MobiDB-lite"/>
    </source>
</evidence>
<dbReference type="RefSeq" id="WP_283817208.1">
    <property type="nucleotide sequence ID" value="NZ_JACCHP010000042.1"/>
</dbReference>
<feature type="non-terminal residue" evidence="2">
    <location>
        <position position="1"/>
    </location>
</feature>
<gene>
    <name evidence="2" type="ORF">HZZ13_35545</name>
</gene>
<evidence type="ECO:0000313" key="3">
    <source>
        <dbReference type="Proteomes" id="UP000807370"/>
    </source>
</evidence>
<protein>
    <recommendedName>
        <fullName evidence="4">RHS repeat-associated core domain-containing protein</fullName>
    </recommendedName>
</protein>